<dbReference type="CDD" id="cd07302">
    <property type="entry name" value="CHD"/>
    <property type="match status" value="1"/>
</dbReference>
<dbReference type="InterPro" id="IPR029787">
    <property type="entry name" value="Nucleotide_cyclase"/>
</dbReference>
<proteinExistence type="predicted"/>
<dbReference type="InterPro" id="IPR050697">
    <property type="entry name" value="Adenylyl/Guanylyl_Cyclase_3/4"/>
</dbReference>
<dbReference type="GO" id="GO:0004016">
    <property type="term" value="F:adenylate cyclase activity"/>
    <property type="evidence" value="ECO:0007669"/>
    <property type="project" value="UniProtKB-ARBA"/>
</dbReference>
<dbReference type="InterPro" id="IPR001054">
    <property type="entry name" value="A/G_cyclase"/>
</dbReference>
<dbReference type="PROSITE" id="PS51085">
    <property type="entry name" value="2FE2S_FER_2"/>
    <property type="match status" value="1"/>
</dbReference>
<protein>
    <submittedName>
        <fullName evidence="7">Adenylate/guanylate cyclase domain-containing protein</fullName>
    </submittedName>
</protein>
<keyword evidence="4" id="KW-0812">Transmembrane</keyword>
<keyword evidence="4" id="KW-1133">Transmembrane helix</keyword>
<comment type="caution">
    <text evidence="7">The sequence shown here is derived from an EMBL/GenBank/DDBJ whole genome shotgun (WGS) entry which is preliminary data.</text>
</comment>
<accession>A0AAW5QT98</accession>
<comment type="subcellular location">
    <subcellularLocation>
        <location evidence="1">Cell membrane</location>
        <topology evidence="1">Multi-pass membrane protein</topology>
    </subcellularLocation>
</comment>
<feature type="transmembrane region" description="Helical" evidence="4">
    <location>
        <begin position="169"/>
        <end position="187"/>
    </location>
</feature>
<feature type="transmembrane region" description="Helical" evidence="4">
    <location>
        <begin position="12"/>
        <end position="34"/>
    </location>
</feature>
<dbReference type="PANTHER" id="PTHR43081:SF17">
    <property type="entry name" value="BLL5647 PROTEIN"/>
    <property type="match status" value="1"/>
</dbReference>
<name>A0AAW5QT98_9HYPH</name>
<sequence>MTPRLTLGTIRLWTGLILFAFVLSHLLNHAFGIVSVRAQNQAVDVLLWPWTNTVGLVVLSSAALIHIGVNLYTLWRRRTLRLKAWEAAQYISGLLVPVLMLDHVMVNRVLTEFYQANTDYYVVQGNFWLANPWTGVKQAVALLVAWTHGAIGIWHWLKVKRWFPRVEAILLSLAVLVPALALAGFVAGSREILREAAGDADYLTFLLDDANWTPENLAIARGFYYDGMAIYGALLAAIVVAWMLRRTKTNLTAARVVYGDGRTMALLPGATLLETLRANGIPHPSVCGGRGRCTTCRVLVRGGADALPPPQTTEASALKRIDAEDHVRLACQIRPSTPLSVAPLLSPNATALDGYRPGHLLGHEQVVTAVFVDLRGSTGLGEARLPFDTLFILNQFFAEMVEALRDSGGHYSNFTGDGLMALYGLSGTVEQGCRQALRGAGEMIARLERLNETLKDDLKVPLRIGIGIHTGEAIVGEMGPPDARTVSAIGDTVNTAARLEGLSKDLGKPIVLSEETVRLGTIALPNADAQACAIRGRQQPITVYAIDAVPPDL</sequence>
<dbReference type="EMBL" id="JALIDZ010000002">
    <property type="protein sequence ID" value="MCT8970893.1"/>
    <property type="molecule type" value="Genomic_DNA"/>
</dbReference>
<gene>
    <name evidence="7" type="ORF">MUB46_03380</name>
</gene>
<dbReference type="SUPFAM" id="SSF54292">
    <property type="entry name" value="2Fe-2S ferredoxin-like"/>
    <property type="match status" value="1"/>
</dbReference>
<keyword evidence="3 4" id="KW-0472">Membrane</keyword>
<evidence type="ECO:0000256" key="2">
    <source>
        <dbReference type="ARBA" id="ARBA00022475"/>
    </source>
</evidence>
<dbReference type="Pfam" id="PF00211">
    <property type="entry name" value="Guanylate_cyc"/>
    <property type="match status" value="1"/>
</dbReference>
<dbReference type="Proteomes" id="UP001320898">
    <property type="component" value="Unassembled WGS sequence"/>
</dbReference>
<organism evidence="7 8">
    <name type="scientific">Microbaculum marinisediminis</name>
    <dbReference type="NCBI Taxonomy" id="2931392"/>
    <lineage>
        <taxon>Bacteria</taxon>
        <taxon>Pseudomonadati</taxon>
        <taxon>Pseudomonadota</taxon>
        <taxon>Alphaproteobacteria</taxon>
        <taxon>Hyphomicrobiales</taxon>
        <taxon>Tepidamorphaceae</taxon>
        <taxon>Microbaculum</taxon>
    </lineage>
</organism>
<dbReference type="GO" id="GO:0006171">
    <property type="term" value="P:cAMP biosynthetic process"/>
    <property type="evidence" value="ECO:0007669"/>
    <property type="project" value="TreeGrafter"/>
</dbReference>
<feature type="transmembrane region" description="Helical" evidence="4">
    <location>
        <begin position="54"/>
        <end position="75"/>
    </location>
</feature>
<evidence type="ECO:0000259" key="5">
    <source>
        <dbReference type="PROSITE" id="PS50125"/>
    </source>
</evidence>
<keyword evidence="2" id="KW-1003">Cell membrane</keyword>
<dbReference type="GO" id="GO:0035556">
    <property type="term" value="P:intracellular signal transduction"/>
    <property type="evidence" value="ECO:0007669"/>
    <property type="project" value="InterPro"/>
</dbReference>
<evidence type="ECO:0000256" key="3">
    <source>
        <dbReference type="ARBA" id="ARBA00023136"/>
    </source>
</evidence>
<evidence type="ECO:0000259" key="6">
    <source>
        <dbReference type="PROSITE" id="PS51085"/>
    </source>
</evidence>
<feature type="domain" description="Guanylate cyclase" evidence="5">
    <location>
        <begin position="368"/>
        <end position="500"/>
    </location>
</feature>
<evidence type="ECO:0000313" key="7">
    <source>
        <dbReference type="EMBL" id="MCT8970893.1"/>
    </source>
</evidence>
<feature type="transmembrane region" description="Helical" evidence="4">
    <location>
        <begin position="223"/>
        <end position="244"/>
    </location>
</feature>
<dbReference type="Pfam" id="PF00111">
    <property type="entry name" value="Fer2"/>
    <property type="match status" value="1"/>
</dbReference>
<evidence type="ECO:0000256" key="4">
    <source>
        <dbReference type="SAM" id="Phobius"/>
    </source>
</evidence>
<evidence type="ECO:0000256" key="1">
    <source>
        <dbReference type="ARBA" id="ARBA00004651"/>
    </source>
</evidence>
<dbReference type="PROSITE" id="PS50125">
    <property type="entry name" value="GUANYLATE_CYCLASE_2"/>
    <property type="match status" value="1"/>
</dbReference>
<reference evidence="7 8" key="1">
    <citation type="submission" date="2022-04" db="EMBL/GenBank/DDBJ databases">
        <authorList>
            <person name="Ye Y.-Q."/>
            <person name="Du Z.-J."/>
        </authorList>
    </citation>
    <scope>NUCLEOTIDE SEQUENCE [LARGE SCALE GENOMIC DNA]</scope>
    <source>
        <strain evidence="7 8">A6E488</strain>
    </source>
</reference>
<feature type="transmembrane region" description="Helical" evidence="4">
    <location>
        <begin position="139"/>
        <end position="157"/>
    </location>
</feature>
<feature type="transmembrane region" description="Helical" evidence="4">
    <location>
        <begin position="87"/>
        <end position="106"/>
    </location>
</feature>
<dbReference type="RefSeq" id="WP_261614471.1">
    <property type="nucleotide sequence ID" value="NZ_JALIDZ010000002.1"/>
</dbReference>
<dbReference type="InterPro" id="IPR001041">
    <property type="entry name" value="2Fe-2S_ferredoxin-type"/>
</dbReference>
<feature type="domain" description="2Fe-2S ferredoxin-type" evidence="6">
    <location>
        <begin position="252"/>
        <end position="347"/>
    </location>
</feature>
<dbReference type="Gene3D" id="3.30.70.1230">
    <property type="entry name" value="Nucleotide cyclase"/>
    <property type="match status" value="1"/>
</dbReference>
<dbReference type="SUPFAM" id="SSF81343">
    <property type="entry name" value="Fumarate reductase respiratory complex transmembrane subunits"/>
    <property type="match status" value="1"/>
</dbReference>
<dbReference type="AlphaFoldDB" id="A0AAW5QT98"/>
<dbReference type="SUPFAM" id="SSF55073">
    <property type="entry name" value="Nucleotide cyclase"/>
    <property type="match status" value="1"/>
</dbReference>
<dbReference type="InterPro" id="IPR034804">
    <property type="entry name" value="SQR/QFR_C/D"/>
</dbReference>
<dbReference type="SMART" id="SM00044">
    <property type="entry name" value="CYCc"/>
    <property type="match status" value="1"/>
</dbReference>
<dbReference type="GO" id="GO:0005886">
    <property type="term" value="C:plasma membrane"/>
    <property type="evidence" value="ECO:0007669"/>
    <property type="project" value="UniProtKB-SubCell"/>
</dbReference>
<evidence type="ECO:0000313" key="8">
    <source>
        <dbReference type="Proteomes" id="UP001320898"/>
    </source>
</evidence>
<dbReference type="InterPro" id="IPR036010">
    <property type="entry name" value="2Fe-2S_ferredoxin-like_sf"/>
</dbReference>
<keyword evidence="8" id="KW-1185">Reference proteome</keyword>
<dbReference type="Gene3D" id="3.10.20.30">
    <property type="match status" value="1"/>
</dbReference>
<dbReference type="InterPro" id="IPR012675">
    <property type="entry name" value="Beta-grasp_dom_sf"/>
</dbReference>
<dbReference type="CDD" id="cd00207">
    <property type="entry name" value="fer2"/>
    <property type="match status" value="1"/>
</dbReference>
<dbReference type="PANTHER" id="PTHR43081">
    <property type="entry name" value="ADENYLATE CYCLASE, TERMINAL-DIFFERENTIATION SPECIFIC-RELATED"/>
    <property type="match status" value="1"/>
</dbReference>
<dbReference type="GO" id="GO:0051536">
    <property type="term" value="F:iron-sulfur cluster binding"/>
    <property type="evidence" value="ECO:0007669"/>
    <property type="project" value="InterPro"/>
</dbReference>